<dbReference type="InterPro" id="IPR023459">
    <property type="entry name" value="Tscrpt_elong_fac_GreA/B_fam"/>
</dbReference>
<evidence type="ECO:0000256" key="1">
    <source>
        <dbReference type="ARBA" id="ARBA00023015"/>
    </source>
</evidence>
<dbReference type="SUPFAM" id="SSF46557">
    <property type="entry name" value="GreA transcript cleavage protein, N-terminal domain"/>
    <property type="match status" value="1"/>
</dbReference>
<dbReference type="GO" id="GO:0003677">
    <property type="term" value="F:DNA binding"/>
    <property type="evidence" value="ECO:0007669"/>
    <property type="project" value="UniProtKB-KW"/>
</dbReference>
<dbReference type="AlphaFoldDB" id="A0A382URC4"/>
<dbReference type="GO" id="GO:0006354">
    <property type="term" value="P:DNA-templated transcription elongation"/>
    <property type="evidence" value="ECO:0007669"/>
    <property type="project" value="TreeGrafter"/>
</dbReference>
<dbReference type="PANTHER" id="PTHR30437:SF4">
    <property type="entry name" value="TRANSCRIPTION ELONGATION FACTOR GREA"/>
    <property type="match status" value="1"/>
</dbReference>
<proteinExistence type="predicted"/>
<sequence length="114" mass="12528">MAEAHQLSQEAHDRLAAEFEDLTTRGRIDIARKIETARELGDLSENGDYHAAKEEQGKMEGRILHLESILNNAEIVELSAGSADVVAPGTIVAVVYEGDDEPERMLVGSIEEQR</sequence>
<evidence type="ECO:0000313" key="5">
    <source>
        <dbReference type="EMBL" id="SVD36762.1"/>
    </source>
</evidence>
<evidence type="ECO:0000259" key="4">
    <source>
        <dbReference type="Pfam" id="PF03449"/>
    </source>
</evidence>
<dbReference type="GO" id="GO:0032784">
    <property type="term" value="P:regulation of DNA-templated transcription elongation"/>
    <property type="evidence" value="ECO:0007669"/>
    <property type="project" value="InterPro"/>
</dbReference>
<keyword evidence="1" id="KW-0805">Transcription regulation</keyword>
<dbReference type="InterPro" id="IPR036805">
    <property type="entry name" value="Tscrpt_elong_fac_GreA/B_N_sf"/>
</dbReference>
<evidence type="ECO:0000256" key="3">
    <source>
        <dbReference type="ARBA" id="ARBA00023163"/>
    </source>
</evidence>
<organism evidence="5">
    <name type="scientific">marine metagenome</name>
    <dbReference type="NCBI Taxonomy" id="408172"/>
    <lineage>
        <taxon>unclassified sequences</taxon>
        <taxon>metagenomes</taxon>
        <taxon>ecological metagenomes</taxon>
    </lineage>
</organism>
<dbReference type="EMBL" id="UINC01146182">
    <property type="protein sequence ID" value="SVD36762.1"/>
    <property type="molecule type" value="Genomic_DNA"/>
</dbReference>
<feature type="non-terminal residue" evidence="5">
    <location>
        <position position="114"/>
    </location>
</feature>
<accession>A0A382URC4</accession>
<name>A0A382URC4_9ZZZZ</name>
<keyword evidence="2" id="KW-0238">DNA-binding</keyword>
<dbReference type="PIRSF" id="PIRSF006092">
    <property type="entry name" value="GreA_GreB"/>
    <property type="match status" value="1"/>
</dbReference>
<protein>
    <recommendedName>
        <fullName evidence="4">Transcription elongation factor GreA/GreB N-terminal domain-containing protein</fullName>
    </recommendedName>
</protein>
<dbReference type="PANTHER" id="PTHR30437">
    <property type="entry name" value="TRANSCRIPTION ELONGATION FACTOR GREA"/>
    <property type="match status" value="1"/>
</dbReference>
<dbReference type="Gene3D" id="1.10.287.180">
    <property type="entry name" value="Transcription elongation factor, GreA/GreB, N-terminal domain"/>
    <property type="match status" value="1"/>
</dbReference>
<dbReference type="Pfam" id="PF03449">
    <property type="entry name" value="GreA_GreB_N"/>
    <property type="match status" value="1"/>
</dbReference>
<evidence type="ECO:0000256" key="2">
    <source>
        <dbReference type="ARBA" id="ARBA00023125"/>
    </source>
</evidence>
<feature type="domain" description="Transcription elongation factor GreA/GreB N-terminal" evidence="4">
    <location>
        <begin position="6"/>
        <end position="75"/>
    </location>
</feature>
<dbReference type="InterPro" id="IPR022691">
    <property type="entry name" value="Tscrpt_elong_fac_GreA/B_N"/>
</dbReference>
<keyword evidence="3" id="KW-0804">Transcription</keyword>
<dbReference type="FunFam" id="1.10.287.180:FF:000001">
    <property type="entry name" value="Transcription elongation factor GreA"/>
    <property type="match status" value="1"/>
</dbReference>
<gene>
    <name evidence="5" type="ORF">METZ01_LOCUS389616</name>
</gene>
<dbReference type="GO" id="GO:0070063">
    <property type="term" value="F:RNA polymerase binding"/>
    <property type="evidence" value="ECO:0007669"/>
    <property type="project" value="InterPro"/>
</dbReference>
<reference evidence="5" key="1">
    <citation type="submission" date="2018-05" db="EMBL/GenBank/DDBJ databases">
        <authorList>
            <person name="Lanie J.A."/>
            <person name="Ng W.-L."/>
            <person name="Kazmierczak K.M."/>
            <person name="Andrzejewski T.M."/>
            <person name="Davidsen T.M."/>
            <person name="Wayne K.J."/>
            <person name="Tettelin H."/>
            <person name="Glass J.I."/>
            <person name="Rusch D."/>
            <person name="Podicherti R."/>
            <person name="Tsui H.-C.T."/>
            <person name="Winkler M.E."/>
        </authorList>
    </citation>
    <scope>NUCLEOTIDE SEQUENCE</scope>
</reference>